<keyword evidence="2" id="KW-1185">Reference proteome</keyword>
<evidence type="ECO:0008006" key="3">
    <source>
        <dbReference type="Google" id="ProtNLM"/>
    </source>
</evidence>
<dbReference type="RefSeq" id="WP_396768628.1">
    <property type="nucleotide sequence ID" value="NZ_JBITLA010000002.1"/>
</dbReference>
<evidence type="ECO:0000313" key="1">
    <source>
        <dbReference type="EMBL" id="MFI7265913.1"/>
    </source>
</evidence>
<organism evidence="1 2">
    <name type="scientific">Micromonospora maritima</name>
    <dbReference type="NCBI Taxonomy" id="986711"/>
    <lineage>
        <taxon>Bacteria</taxon>
        <taxon>Bacillati</taxon>
        <taxon>Actinomycetota</taxon>
        <taxon>Actinomycetes</taxon>
        <taxon>Micromonosporales</taxon>
        <taxon>Micromonosporaceae</taxon>
        <taxon>Micromonospora</taxon>
    </lineage>
</organism>
<accession>A0ABW7ZSU6</accession>
<reference evidence="1 2" key="1">
    <citation type="submission" date="2024-10" db="EMBL/GenBank/DDBJ databases">
        <title>The Natural Products Discovery Center: Release of the First 8490 Sequenced Strains for Exploring Actinobacteria Biosynthetic Diversity.</title>
        <authorList>
            <person name="Kalkreuter E."/>
            <person name="Kautsar S.A."/>
            <person name="Yang D."/>
            <person name="Bader C.D."/>
            <person name="Teijaro C.N."/>
            <person name="Fluegel L."/>
            <person name="Davis C.M."/>
            <person name="Simpson J.R."/>
            <person name="Lauterbach L."/>
            <person name="Steele A.D."/>
            <person name="Gui C."/>
            <person name="Meng S."/>
            <person name="Li G."/>
            <person name="Viehrig K."/>
            <person name="Ye F."/>
            <person name="Su P."/>
            <person name="Kiefer A.F."/>
            <person name="Nichols A."/>
            <person name="Cepeda A.J."/>
            <person name="Yan W."/>
            <person name="Fan B."/>
            <person name="Jiang Y."/>
            <person name="Adhikari A."/>
            <person name="Zheng C.-J."/>
            <person name="Schuster L."/>
            <person name="Cowan T.M."/>
            <person name="Smanski M.J."/>
            <person name="Chevrette M.G."/>
            <person name="De Carvalho L.P.S."/>
            <person name="Shen B."/>
        </authorList>
    </citation>
    <scope>NUCLEOTIDE SEQUENCE [LARGE SCALE GENOMIC DNA]</scope>
    <source>
        <strain evidence="1 2">NPDC049845</strain>
    </source>
</reference>
<dbReference type="Proteomes" id="UP001612812">
    <property type="component" value="Unassembled WGS sequence"/>
</dbReference>
<protein>
    <recommendedName>
        <fullName evidence="3">Homing endonuclease LAGLIDADG domain-containing protein</fullName>
    </recommendedName>
</protein>
<name>A0ABW7ZSU6_9ACTN</name>
<comment type="caution">
    <text evidence="1">The sequence shown here is derived from an EMBL/GenBank/DDBJ whole genome shotgun (WGS) entry which is preliminary data.</text>
</comment>
<proteinExistence type="predicted"/>
<sequence>MDDASPSRRRLAAGNRRAARWAERREWRQRAEREARHRAAGWVGALTLRKLLLLGAVLYWCEGTKSKPANPRYDLTFTNSDARLVELFVRFVEAAGRTRQELRCYRGCLVVRVPRSRNLYLWMAGVVEGLLGGPAPDPRPPGMDDTR</sequence>
<evidence type="ECO:0000313" key="2">
    <source>
        <dbReference type="Proteomes" id="UP001612812"/>
    </source>
</evidence>
<gene>
    <name evidence="1" type="ORF">ACIBP4_26870</name>
</gene>
<dbReference type="EMBL" id="JBITLE010000015">
    <property type="protein sequence ID" value="MFI7265913.1"/>
    <property type="molecule type" value="Genomic_DNA"/>
</dbReference>